<protein>
    <submittedName>
        <fullName evidence="1">Uncharacterized protein</fullName>
    </submittedName>
</protein>
<keyword evidence="2" id="KW-1185">Reference proteome</keyword>
<reference evidence="1 2" key="1">
    <citation type="submission" date="2016-09" db="EMBL/GenBank/DDBJ databases">
        <title>Complete genome sequence of the Lysinibacillus sphaericus LMG 22257, a specie of Bacillus with ureolytic activity that can effectively biodeposit calcium carbonate.</title>
        <authorList>
            <person name="Yan W."/>
        </authorList>
    </citation>
    <scope>NUCLEOTIDE SEQUENCE [LARGE SCALE GENOMIC DNA]</scope>
    <source>
        <strain evidence="1 2">LMG 22257</strain>
    </source>
</reference>
<evidence type="ECO:0000313" key="1">
    <source>
        <dbReference type="EMBL" id="AOV08551.1"/>
    </source>
</evidence>
<dbReference type="Proteomes" id="UP000185746">
    <property type="component" value="Chromosome"/>
</dbReference>
<name>A0A1D8JIL7_9BACL</name>
<dbReference type="RefSeq" id="WP_075528717.1">
    <property type="nucleotide sequence ID" value="NZ_CP017560.1"/>
</dbReference>
<sequence>MEKKTHIIWGNSSLSKNRINLLRMNGMEEIFVLDQEQSSIVKEENDVVYFSMKFAPLLMKDSPGRVHHWFMYIPPGSRKNRVKKDETNP</sequence>
<dbReference type="AlphaFoldDB" id="A0A1D8JIL7"/>
<evidence type="ECO:0000313" key="2">
    <source>
        <dbReference type="Proteomes" id="UP000185746"/>
    </source>
</evidence>
<organism evidence="1 2">
    <name type="scientific">Sporosarcina ureilytica</name>
    <dbReference type="NCBI Taxonomy" id="298596"/>
    <lineage>
        <taxon>Bacteria</taxon>
        <taxon>Bacillati</taxon>
        <taxon>Bacillota</taxon>
        <taxon>Bacilli</taxon>
        <taxon>Bacillales</taxon>
        <taxon>Caryophanaceae</taxon>
        <taxon>Sporosarcina</taxon>
    </lineage>
</organism>
<dbReference type="KEGG" id="surl:BI350_14085"/>
<dbReference type="EMBL" id="CP017560">
    <property type="protein sequence ID" value="AOV08551.1"/>
    <property type="molecule type" value="Genomic_DNA"/>
</dbReference>
<gene>
    <name evidence="1" type="ORF">BI350_14085</name>
</gene>
<proteinExistence type="predicted"/>
<accession>A0A1D8JIL7</accession>